<dbReference type="EMBL" id="JAZHBO010000002">
    <property type="protein sequence ID" value="MEF2156401.1"/>
    <property type="molecule type" value="Genomic_DNA"/>
</dbReference>
<dbReference type="Gene3D" id="3.30.420.280">
    <property type="match status" value="1"/>
</dbReference>
<gene>
    <name evidence="2" type="ORF">V3390_09225</name>
</gene>
<protein>
    <submittedName>
        <fullName evidence="2">Phage terminase large subunit</fullName>
    </submittedName>
</protein>
<dbReference type="Proteomes" id="UP001356170">
    <property type="component" value="Unassembled WGS sequence"/>
</dbReference>
<evidence type="ECO:0000313" key="2">
    <source>
        <dbReference type="EMBL" id="MEF2156401.1"/>
    </source>
</evidence>
<reference evidence="2 3" key="1">
    <citation type="submission" date="2024-01" db="EMBL/GenBank/DDBJ databases">
        <title>Novel species of the genus Luteimonas isolated from rivers.</title>
        <authorList>
            <person name="Lu H."/>
        </authorList>
    </citation>
    <scope>NUCLEOTIDE SEQUENCE [LARGE SCALE GENOMIC DNA]</scope>
    <source>
        <strain evidence="2 3">FXH3W</strain>
    </source>
</reference>
<proteinExistence type="predicted"/>
<dbReference type="PANTHER" id="PTHR39184">
    <property type="match status" value="1"/>
</dbReference>
<dbReference type="Gene3D" id="3.40.50.300">
    <property type="entry name" value="P-loop containing nucleotide triphosphate hydrolases"/>
    <property type="match status" value="1"/>
</dbReference>
<feature type="domain" description="Phage terminase large subunit N-terminal" evidence="1">
    <location>
        <begin position="14"/>
        <end position="211"/>
    </location>
</feature>
<dbReference type="InterPro" id="IPR035412">
    <property type="entry name" value="Terminase_L_N"/>
</dbReference>
<dbReference type="Pfam" id="PF04466">
    <property type="entry name" value="Terminase_3"/>
    <property type="match status" value="1"/>
</dbReference>
<evidence type="ECO:0000259" key="1">
    <source>
        <dbReference type="Pfam" id="PF04466"/>
    </source>
</evidence>
<name>A0ABU7V0U6_9GAMM</name>
<dbReference type="PANTHER" id="PTHR39184:SF1">
    <property type="entry name" value="PBSX PHAGE TERMINASE LARGE SUBUNIT"/>
    <property type="match status" value="1"/>
</dbReference>
<keyword evidence="3" id="KW-1185">Reference proteome</keyword>
<dbReference type="InterPro" id="IPR027417">
    <property type="entry name" value="P-loop_NTPase"/>
</dbReference>
<sequence length="424" mass="47831">MPPKLIPVFTGTARYRGAYGGRGSGKTASFALMTAIRAYQHAMAGESGIILCGREFLNSLDDSSMGEIKAAIRETEWLAPHFDIGERYIRTKSGKGRVDFSFAGLRTNVDSLKSKSRILLAWIDEAETVTSLSWSKLVPTVRANNSEIWVTWNPEREQSATHQRFRANMDDDMKIVELNWRDNPWFPAVLEAERQRDLKSRPEEYDWVWEGDFRKLVAGAYFAKGLTEAKQQNRIGFVAPDPLMTTRAYWDIGGTGAKADACAIWIAQFIGTEIRVLDHYEAVGQPLATHVEWLRSKGYDKAQMILPHDGAAHDKVYKVTYESALREAGFAVRVIPNMGAGAATKRIEAVRRILPQCRFNETTTQGGREALGWYHEKQDEKRGIGLGPDHDWSSHSADSFGLLAVDYQQQPTSTRQPIQYKRLR</sequence>
<organism evidence="2 3">
    <name type="scientific">Aquilutibacter rugosus</name>
    <dbReference type="NCBI Taxonomy" id="3115820"/>
    <lineage>
        <taxon>Bacteria</taxon>
        <taxon>Pseudomonadati</taxon>
        <taxon>Pseudomonadota</taxon>
        <taxon>Gammaproteobacteria</taxon>
        <taxon>Lysobacterales</taxon>
        <taxon>Lysobacteraceae</taxon>
        <taxon>Aquilutibacter</taxon>
    </lineage>
</organism>
<accession>A0ABU7V0U6</accession>
<dbReference type="InterPro" id="IPR052380">
    <property type="entry name" value="Viral_DNA_packaging_terminase"/>
</dbReference>
<evidence type="ECO:0000313" key="3">
    <source>
        <dbReference type="Proteomes" id="UP001356170"/>
    </source>
</evidence>
<comment type="caution">
    <text evidence="2">The sequence shown here is derived from an EMBL/GenBank/DDBJ whole genome shotgun (WGS) entry which is preliminary data.</text>
</comment>